<organism evidence="2 3">
    <name type="scientific">Phlyctema vagabunda</name>
    <dbReference type="NCBI Taxonomy" id="108571"/>
    <lineage>
        <taxon>Eukaryota</taxon>
        <taxon>Fungi</taxon>
        <taxon>Dikarya</taxon>
        <taxon>Ascomycota</taxon>
        <taxon>Pezizomycotina</taxon>
        <taxon>Leotiomycetes</taxon>
        <taxon>Helotiales</taxon>
        <taxon>Dermateaceae</taxon>
        <taxon>Phlyctema</taxon>
    </lineage>
</organism>
<dbReference type="Proteomes" id="UP001629113">
    <property type="component" value="Unassembled WGS sequence"/>
</dbReference>
<sequence length="544" mass="61771">MERSLLPPCDRCHSCTSGKGLLEDRLQDLDIHNLYCWEFTDQYPEFPKAFLSQFYRIELADCRDALKARAVFAKPSTNMRRDQDIVEAAMKKTAFAFHELLDTGRSKLRAEMTENQKRQAQTEAEIQSLENQLEKAVEQQKSECENLEKNLVQKTARIEDLQRLLDDSVKQHNSDRSQAEARVHSLQEQLEKSAEEQISGNLQAAAQVESCQRQLAQAQTENKSLTRRLGDALQERDRKLTTAAAEIADLKTQMRKVLESEGQASSLIHSGGQVEEDGTLLKIRDMALASPGHVGSVSNILNIETLSMPYHWLVSQTRPTWNGSPLLNCESLQRSGFPWKELLVYQNGQLLIDCPDSGRVLIVVTRDDKTYNTGAIYPLLKRLDDNVRYMGSYRVLNLRMGLRPKMERDLSIEHKQVLALGIINGDCGQDYLVNRKFQLNGKTQMDNVRQLLPYFGNEHAGSLALHLKMIVLRREDFNRKQFAACVATLEHLQTSQCPMSASMEMDSHRSNQALSKRAWEIGGDGPIKRLKVNGEEKCKVENVV</sequence>
<protein>
    <submittedName>
        <fullName evidence="2">Uncharacterized protein</fullName>
    </submittedName>
</protein>
<gene>
    <name evidence="2" type="ORF">PVAG01_09394</name>
</gene>
<proteinExistence type="predicted"/>
<reference evidence="2 3" key="1">
    <citation type="submission" date="2024-06" db="EMBL/GenBank/DDBJ databases">
        <title>Complete genome of Phlyctema vagabunda strain 19-DSS-EL-015.</title>
        <authorList>
            <person name="Fiorenzani C."/>
        </authorList>
    </citation>
    <scope>NUCLEOTIDE SEQUENCE [LARGE SCALE GENOMIC DNA]</scope>
    <source>
        <strain evidence="2 3">19-DSS-EL-015</strain>
    </source>
</reference>
<accession>A0ABR4P7D6</accession>
<feature type="coiled-coil region" evidence="1">
    <location>
        <begin position="105"/>
        <end position="235"/>
    </location>
</feature>
<keyword evidence="1" id="KW-0175">Coiled coil</keyword>
<evidence type="ECO:0000313" key="3">
    <source>
        <dbReference type="Proteomes" id="UP001629113"/>
    </source>
</evidence>
<keyword evidence="3" id="KW-1185">Reference proteome</keyword>
<evidence type="ECO:0000256" key="1">
    <source>
        <dbReference type="SAM" id="Coils"/>
    </source>
</evidence>
<evidence type="ECO:0000313" key="2">
    <source>
        <dbReference type="EMBL" id="KAL3419172.1"/>
    </source>
</evidence>
<name>A0ABR4P7D6_9HELO</name>
<dbReference type="EMBL" id="JBFCZG010000008">
    <property type="protein sequence ID" value="KAL3419172.1"/>
    <property type="molecule type" value="Genomic_DNA"/>
</dbReference>
<comment type="caution">
    <text evidence="2">The sequence shown here is derived from an EMBL/GenBank/DDBJ whole genome shotgun (WGS) entry which is preliminary data.</text>
</comment>